<keyword evidence="2" id="KW-0472">Membrane</keyword>
<sequence length="161" mass="17032">MTTPLAGALLLLFFAPLAFIYGRSLAGRLHAQAAVQQRSALVLMLPKLVLPTLVAAALAVRFSGTLPENWPVTVPSPTLRAALSALWTLGSVAGILFFLAIPFVLGRLVALVAVASGWFTGVRDEPLRFGTSGYKNEDEPGETGFRQASRRGVDEGSGPND</sequence>
<evidence type="ECO:0000256" key="1">
    <source>
        <dbReference type="SAM" id="MobiDB-lite"/>
    </source>
</evidence>
<keyword evidence="2" id="KW-0812">Transmembrane</keyword>
<evidence type="ECO:0000256" key="2">
    <source>
        <dbReference type="SAM" id="Phobius"/>
    </source>
</evidence>
<dbReference type="Proteomes" id="UP000198793">
    <property type="component" value="Unassembled WGS sequence"/>
</dbReference>
<feature type="region of interest" description="Disordered" evidence="1">
    <location>
        <begin position="130"/>
        <end position="161"/>
    </location>
</feature>
<keyword evidence="2" id="KW-1133">Transmembrane helix</keyword>
<reference evidence="3 4" key="1">
    <citation type="submission" date="2016-10" db="EMBL/GenBank/DDBJ databases">
        <authorList>
            <person name="de Groot N.N."/>
        </authorList>
    </citation>
    <scope>NUCLEOTIDE SEQUENCE [LARGE SCALE GENOMIC DNA]</scope>
    <source>
        <strain evidence="4">L7-484,KACC 16230,DSM 25025</strain>
    </source>
</reference>
<evidence type="ECO:0000313" key="3">
    <source>
        <dbReference type="EMBL" id="SDO50444.1"/>
    </source>
</evidence>
<name>A0A1H0K3J2_9HYPH</name>
<feature type="transmembrane region" description="Helical" evidence="2">
    <location>
        <begin position="81"/>
        <end position="99"/>
    </location>
</feature>
<dbReference type="RefSeq" id="WP_090675029.1">
    <property type="nucleotide sequence ID" value="NZ_FNIT01000007.1"/>
</dbReference>
<accession>A0A1H0K3J2</accession>
<keyword evidence="4" id="KW-1185">Reference proteome</keyword>
<feature type="transmembrane region" description="Helical" evidence="2">
    <location>
        <begin position="41"/>
        <end position="60"/>
    </location>
</feature>
<protein>
    <submittedName>
        <fullName evidence="3">Uncharacterized protein</fullName>
    </submittedName>
</protein>
<proteinExistence type="predicted"/>
<dbReference type="OrthoDB" id="9879099at2"/>
<organism evidence="3 4">
    <name type="scientific">Aureimonas jatrophae</name>
    <dbReference type="NCBI Taxonomy" id="1166073"/>
    <lineage>
        <taxon>Bacteria</taxon>
        <taxon>Pseudomonadati</taxon>
        <taxon>Pseudomonadota</taxon>
        <taxon>Alphaproteobacteria</taxon>
        <taxon>Hyphomicrobiales</taxon>
        <taxon>Aurantimonadaceae</taxon>
        <taxon>Aureimonas</taxon>
    </lineage>
</organism>
<dbReference type="AlphaFoldDB" id="A0A1H0K3J2"/>
<evidence type="ECO:0000313" key="4">
    <source>
        <dbReference type="Proteomes" id="UP000198793"/>
    </source>
</evidence>
<gene>
    <name evidence="3" type="ORF">SAMN05192530_10773</name>
</gene>
<dbReference type="EMBL" id="FNIT01000007">
    <property type="protein sequence ID" value="SDO50444.1"/>
    <property type="molecule type" value="Genomic_DNA"/>
</dbReference>
<dbReference type="STRING" id="1166073.SAMN05192530_10773"/>